<dbReference type="SUPFAM" id="SSF54523">
    <property type="entry name" value="Pili subunits"/>
    <property type="match status" value="1"/>
</dbReference>
<organism evidence="1 2">
    <name type="scientific">Candidatus Criblamydia sequanensis CRIB-18</name>
    <dbReference type="NCBI Taxonomy" id="1437425"/>
    <lineage>
        <taxon>Bacteria</taxon>
        <taxon>Pseudomonadati</taxon>
        <taxon>Chlamydiota</taxon>
        <taxon>Chlamydiia</taxon>
        <taxon>Parachlamydiales</taxon>
        <taxon>Candidatus Criblamydiaceae</taxon>
        <taxon>Candidatus Criblamydia</taxon>
    </lineage>
</organism>
<gene>
    <name evidence="1" type="ORF">CSEC_1726</name>
</gene>
<evidence type="ECO:0000313" key="1">
    <source>
        <dbReference type="EMBL" id="CDR34537.1"/>
    </source>
</evidence>
<evidence type="ECO:0000313" key="2">
    <source>
        <dbReference type="Proteomes" id="UP000031552"/>
    </source>
</evidence>
<dbReference type="RefSeq" id="WP_041018056.1">
    <property type="nucleotide sequence ID" value="NZ_CCEJ010000008.1"/>
</dbReference>
<dbReference type="STRING" id="1437425.CSEC_1726"/>
<comment type="caution">
    <text evidence="1">The sequence shown here is derived from an EMBL/GenBank/DDBJ whole genome shotgun (WGS) entry which is preliminary data.</text>
</comment>
<dbReference type="OrthoDB" id="9916378at2"/>
<dbReference type="AlphaFoldDB" id="A0A090CZI9"/>
<reference evidence="1" key="1">
    <citation type="submission" date="2013-12" db="EMBL/GenBank/DDBJ databases">
        <authorList>
            <person name="Linke B."/>
        </authorList>
    </citation>
    <scope>NUCLEOTIDE SEQUENCE [LARGE SCALE GENOMIC DNA]</scope>
    <source>
        <strain evidence="1">CRIB-18</strain>
    </source>
</reference>
<proteinExistence type="predicted"/>
<name>A0A090CZI9_9BACT</name>
<keyword evidence="2" id="KW-1185">Reference proteome</keyword>
<dbReference type="Proteomes" id="UP000031552">
    <property type="component" value="Unassembled WGS sequence"/>
</dbReference>
<dbReference type="EMBL" id="CCEJ010000008">
    <property type="protein sequence ID" value="CDR34537.1"/>
    <property type="molecule type" value="Genomic_DNA"/>
</dbReference>
<protein>
    <submittedName>
        <fullName evidence="1">Secreted protein</fullName>
    </submittedName>
</protein>
<accession>A0A090CZI9</accession>
<sequence>MKFFLFKTLRRQAITLMEIMIVIALFSLVSGVLAINANRLIREERFQKESALIQDKIKLAIDLTLLFDVESEIQFVEKEDAIALAMIIENEGSQYRFLRGKEPISLKAIHFIEFDDFRKENERGKLSLKFLSNGSYLPKGILRLSTSRSDKDLGAITHYIHLPGYPAPLKTYKNDELNRTLTDEGESLDQKLTRYLVDEISSLNFKSSQELTEQTE</sequence>
<dbReference type="InterPro" id="IPR045584">
    <property type="entry name" value="Pilin-like"/>
</dbReference>
<reference evidence="1" key="2">
    <citation type="submission" date="2014-09" db="EMBL/GenBank/DDBJ databases">
        <title>Criblamydia sequanensis harbors a mega-plasmid encoding arsenite resistance.</title>
        <authorList>
            <person name="Bertelli C."/>
            <person name="Goesmann A."/>
            <person name="Greub G."/>
        </authorList>
    </citation>
    <scope>NUCLEOTIDE SEQUENCE [LARGE SCALE GENOMIC DNA]</scope>
    <source>
        <strain evidence="1">CRIB-18</strain>
    </source>
</reference>
<dbReference type="eggNOG" id="COG4970">
    <property type="taxonomic scope" value="Bacteria"/>
</dbReference>